<dbReference type="Proteomes" id="UP000886520">
    <property type="component" value="Chromosome 7"/>
</dbReference>
<keyword evidence="3" id="KW-1185">Reference proteome</keyword>
<reference evidence="2" key="1">
    <citation type="submission" date="2021-01" db="EMBL/GenBank/DDBJ databases">
        <title>Adiantum capillus-veneris genome.</title>
        <authorList>
            <person name="Fang Y."/>
            <person name="Liao Q."/>
        </authorList>
    </citation>
    <scope>NUCLEOTIDE SEQUENCE</scope>
    <source>
        <strain evidence="2">H3</strain>
        <tissue evidence="2">Leaf</tissue>
    </source>
</reference>
<dbReference type="AlphaFoldDB" id="A0A9D4V195"/>
<sequence length="218" mass="24222">MASEALLRGRSSLASCSSNGLHESLKTSDYSSSSFLPLRNTKGVHPQQRLVSRLACPQKATCSEAIIPLPRHDQPIGTDSYDAEQQMSSPDRWLEDCVCDIVRNINEAPFLHMLFDSKDSTSGVKSQRQKVKESGNLSVEDKWREVKDSVKNAAPDGVILVHHLDGEAVEGCCIQDGLSSDWCEECLLYPSDNQRCLFIWNLHAVLSDEGKVFWTLLA</sequence>
<protein>
    <recommendedName>
        <fullName evidence="1">DUF7804 domain-containing protein</fullName>
    </recommendedName>
</protein>
<feature type="domain" description="DUF7804" evidence="1">
    <location>
        <begin position="91"/>
        <end position="168"/>
    </location>
</feature>
<comment type="caution">
    <text evidence="2">The sequence shown here is derived from an EMBL/GenBank/DDBJ whole genome shotgun (WGS) entry which is preliminary data.</text>
</comment>
<dbReference type="InterPro" id="IPR056706">
    <property type="entry name" value="DUF7804"/>
</dbReference>
<evidence type="ECO:0000259" key="1">
    <source>
        <dbReference type="Pfam" id="PF25089"/>
    </source>
</evidence>
<name>A0A9D4V195_ADICA</name>
<organism evidence="2 3">
    <name type="scientific">Adiantum capillus-veneris</name>
    <name type="common">Maidenhair fern</name>
    <dbReference type="NCBI Taxonomy" id="13818"/>
    <lineage>
        <taxon>Eukaryota</taxon>
        <taxon>Viridiplantae</taxon>
        <taxon>Streptophyta</taxon>
        <taxon>Embryophyta</taxon>
        <taxon>Tracheophyta</taxon>
        <taxon>Polypodiopsida</taxon>
        <taxon>Polypodiidae</taxon>
        <taxon>Polypodiales</taxon>
        <taxon>Pteridineae</taxon>
        <taxon>Pteridaceae</taxon>
        <taxon>Vittarioideae</taxon>
        <taxon>Adiantum</taxon>
    </lineage>
</organism>
<dbReference type="Pfam" id="PF25089">
    <property type="entry name" value="DUF7804"/>
    <property type="match status" value="1"/>
</dbReference>
<evidence type="ECO:0000313" key="2">
    <source>
        <dbReference type="EMBL" id="KAI5077734.1"/>
    </source>
</evidence>
<dbReference type="PANTHER" id="PTHR35127:SF1">
    <property type="entry name" value="GENOME ASSEMBLY, CHROMOSOME: A10"/>
    <property type="match status" value="1"/>
</dbReference>
<dbReference type="PANTHER" id="PTHR35127">
    <property type="entry name" value="OS03G0736900 PROTEIN"/>
    <property type="match status" value="1"/>
</dbReference>
<dbReference type="EMBL" id="JABFUD020000007">
    <property type="protein sequence ID" value="KAI5077734.1"/>
    <property type="molecule type" value="Genomic_DNA"/>
</dbReference>
<evidence type="ECO:0000313" key="3">
    <source>
        <dbReference type="Proteomes" id="UP000886520"/>
    </source>
</evidence>
<accession>A0A9D4V195</accession>
<proteinExistence type="predicted"/>
<gene>
    <name evidence="2" type="ORF">GOP47_0007558</name>
</gene>
<dbReference type="OrthoDB" id="2013011at2759"/>